<evidence type="ECO:0000256" key="1">
    <source>
        <dbReference type="SAM" id="MobiDB-lite"/>
    </source>
</evidence>
<name>A0ABC8K7I1_ERUVS</name>
<dbReference type="PANTHER" id="PTHR35729">
    <property type="entry name" value="T1B9.12 PROTEIN"/>
    <property type="match status" value="1"/>
</dbReference>
<organism evidence="2 3">
    <name type="scientific">Eruca vesicaria subsp. sativa</name>
    <name type="common">Garden rocket</name>
    <name type="synonym">Eruca sativa</name>
    <dbReference type="NCBI Taxonomy" id="29727"/>
    <lineage>
        <taxon>Eukaryota</taxon>
        <taxon>Viridiplantae</taxon>
        <taxon>Streptophyta</taxon>
        <taxon>Embryophyta</taxon>
        <taxon>Tracheophyta</taxon>
        <taxon>Spermatophyta</taxon>
        <taxon>Magnoliopsida</taxon>
        <taxon>eudicotyledons</taxon>
        <taxon>Gunneridae</taxon>
        <taxon>Pentapetalae</taxon>
        <taxon>rosids</taxon>
        <taxon>malvids</taxon>
        <taxon>Brassicales</taxon>
        <taxon>Brassicaceae</taxon>
        <taxon>Brassiceae</taxon>
        <taxon>Eruca</taxon>
    </lineage>
</organism>
<evidence type="ECO:0000313" key="2">
    <source>
        <dbReference type="EMBL" id="CAH8354862.1"/>
    </source>
</evidence>
<protein>
    <submittedName>
        <fullName evidence="2">Uncharacterized protein</fullName>
    </submittedName>
</protein>
<dbReference type="AlphaFoldDB" id="A0ABC8K7I1"/>
<comment type="caution">
    <text evidence="2">The sequence shown here is derived from an EMBL/GenBank/DDBJ whole genome shotgun (WGS) entry which is preliminary data.</text>
</comment>
<dbReference type="Proteomes" id="UP001642260">
    <property type="component" value="Unassembled WGS sequence"/>
</dbReference>
<evidence type="ECO:0000313" key="3">
    <source>
        <dbReference type="Proteomes" id="UP001642260"/>
    </source>
</evidence>
<dbReference type="EMBL" id="CAKOAT010198822">
    <property type="protein sequence ID" value="CAH8354862.1"/>
    <property type="molecule type" value="Genomic_DNA"/>
</dbReference>
<dbReference type="PANTHER" id="PTHR35729:SF1">
    <property type="entry name" value="T1B9.12 PROTEIN"/>
    <property type="match status" value="1"/>
</dbReference>
<accession>A0ABC8K7I1</accession>
<sequence length="112" mass="12599">MLSSLTKRFSERHTLSEVISSSPPPPEAHHYVYHNHGCSSEEETMYSAETAESRNYPTPPAKCHHERVGRSQSCVITSGRWGTPQKSLSGRRAMLEKQRSFVHGYGLHLPHG</sequence>
<reference evidence="2 3" key="1">
    <citation type="submission" date="2022-03" db="EMBL/GenBank/DDBJ databases">
        <authorList>
            <person name="Macdonald S."/>
            <person name="Ahmed S."/>
            <person name="Newling K."/>
        </authorList>
    </citation>
    <scope>NUCLEOTIDE SEQUENCE [LARGE SCALE GENOMIC DNA]</scope>
</reference>
<feature type="region of interest" description="Disordered" evidence="1">
    <location>
        <begin position="1"/>
        <end position="27"/>
    </location>
</feature>
<keyword evidence="3" id="KW-1185">Reference proteome</keyword>
<feature type="region of interest" description="Disordered" evidence="1">
    <location>
        <begin position="42"/>
        <end position="69"/>
    </location>
</feature>
<gene>
    <name evidence="2" type="ORF">ERUC_LOCUS20617</name>
</gene>
<proteinExistence type="predicted"/>